<protein>
    <recommendedName>
        <fullName evidence="11">glycogenin glucosyltransferase</fullName>
        <ecNumber evidence="11">2.4.1.186</ecNumber>
    </recommendedName>
</protein>
<evidence type="ECO:0000256" key="5">
    <source>
        <dbReference type="ARBA" id="ARBA00022679"/>
    </source>
</evidence>
<dbReference type="InterPro" id="IPR029044">
    <property type="entry name" value="Nucleotide-diphossugar_trans"/>
</dbReference>
<reference evidence="16" key="2">
    <citation type="journal article" date="2008" name="Genome Biol.">
        <title>Improved genome assembly and evidence-based global gene model set for the chordate Ciona intestinalis: new insight into intron and operon populations.</title>
        <authorList>
            <person name="Satou Y."/>
            <person name="Mineta K."/>
            <person name="Ogasawara M."/>
            <person name="Sasakura Y."/>
            <person name="Shoguchi E."/>
            <person name="Ueno K."/>
            <person name="Yamada L."/>
            <person name="Matsumoto J."/>
            <person name="Wasserscheid J."/>
            <person name="Dewar K."/>
            <person name="Wiley G.B."/>
            <person name="Macmil S.L."/>
            <person name="Roe B.A."/>
            <person name="Zeller R.W."/>
            <person name="Hastings K.E."/>
            <person name="Lemaire P."/>
            <person name="Lindquist E."/>
            <person name="Endo T."/>
            <person name="Hotta K."/>
            <person name="Inaba K."/>
        </authorList>
    </citation>
    <scope>NUCLEOTIDE SEQUENCE [LARGE SCALE GENOMIC DNA]</scope>
    <source>
        <strain evidence="16">wild type</strain>
    </source>
</reference>
<comment type="function">
    <text evidence="15">Self-glucosylating initiator of glycogen synthesis. It catalyzes the formation of a short alpha (1,4)-glucosyl chain covalently attached via a glucose 1-O-tyrosyl linkage to internal tyrosine residues and these chains act as primers for the elongation reaction catalyzed by glycogen synthase.</text>
</comment>
<organism evidence="16 17">
    <name type="scientific">Ciona intestinalis</name>
    <name type="common">Transparent sea squirt</name>
    <name type="synonym">Ascidia intestinalis</name>
    <dbReference type="NCBI Taxonomy" id="7719"/>
    <lineage>
        <taxon>Eukaryota</taxon>
        <taxon>Metazoa</taxon>
        <taxon>Chordata</taxon>
        <taxon>Tunicata</taxon>
        <taxon>Ascidiacea</taxon>
        <taxon>Phlebobranchia</taxon>
        <taxon>Cionidae</taxon>
        <taxon>Ciona</taxon>
    </lineage>
</organism>
<dbReference type="InterPro" id="IPR050587">
    <property type="entry name" value="GNT1/Glycosyltrans_8"/>
</dbReference>
<dbReference type="Proteomes" id="UP000008144">
    <property type="component" value="Chromosome 1"/>
</dbReference>
<keyword evidence="17" id="KW-1185">Reference proteome</keyword>
<dbReference type="GO" id="GO:0046872">
    <property type="term" value="F:metal ion binding"/>
    <property type="evidence" value="ECO:0007669"/>
    <property type="project" value="UniProtKB-KW"/>
</dbReference>
<keyword evidence="9" id="KW-0464">Manganese</keyword>
<evidence type="ECO:0000256" key="15">
    <source>
        <dbReference type="ARBA" id="ARBA00057883"/>
    </source>
</evidence>
<gene>
    <name evidence="16" type="primary">LOC100178599</name>
</gene>
<evidence type="ECO:0000256" key="4">
    <source>
        <dbReference type="ARBA" id="ARBA00022490"/>
    </source>
</evidence>
<comment type="catalytic activity">
    <reaction evidence="12">
        <text>[1,4-alpha-D-glucosyl](n)-L-tyrosyl-[glycogenin] + UDP-alpha-D-glucose = [1,4-alpha-D-glucosyl](n+1)-L-tyrosyl-[glycogenin] + UDP + H(+)</text>
        <dbReference type="Rhea" id="RHEA:56560"/>
        <dbReference type="Rhea" id="RHEA-COMP:14606"/>
        <dbReference type="Rhea" id="RHEA-COMP:14607"/>
        <dbReference type="ChEBI" id="CHEBI:15378"/>
        <dbReference type="ChEBI" id="CHEBI:58223"/>
        <dbReference type="ChEBI" id="CHEBI:58885"/>
        <dbReference type="ChEBI" id="CHEBI:140574"/>
        <dbReference type="EC" id="2.4.1.186"/>
    </reaction>
    <physiologicalReaction direction="left-to-right" evidence="12">
        <dbReference type="Rhea" id="RHEA:56561"/>
    </physiologicalReaction>
</comment>
<keyword evidence="6" id="KW-0479">Metal-binding</keyword>
<evidence type="ECO:0000256" key="13">
    <source>
        <dbReference type="ARBA" id="ARBA00047924"/>
    </source>
</evidence>
<comment type="pathway">
    <text evidence="3">Glycan biosynthesis; glycogen biosynthesis.</text>
</comment>
<dbReference type="EMBL" id="EAAA01000039">
    <property type="status" value="NOT_ANNOTATED_CDS"/>
    <property type="molecule type" value="Genomic_DNA"/>
</dbReference>
<accession>H2XKC9</accession>
<dbReference type="SUPFAM" id="SSF53448">
    <property type="entry name" value="Nucleotide-diphospho-sugar transferases"/>
    <property type="match status" value="1"/>
</dbReference>
<dbReference type="FunFam" id="3.90.550.10:FF:000092">
    <property type="entry name" value="Glycogenin 2"/>
    <property type="match status" value="1"/>
</dbReference>
<dbReference type="GO" id="GO:0005737">
    <property type="term" value="C:cytoplasm"/>
    <property type="evidence" value="ECO:0000318"/>
    <property type="project" value="GO_Central"/>
</dbReference>
<evidence type="ECO:0000256" key="7">
    <source>
        <dbReference type="ARBA" id="ARBA00023056"/>
    </source>
</evidence>
<dbReference type="FunCoup" id="H2XKC9">
    <property type="interactions" value="1"/>
</dbReference>
<dbReference type="Pfam" id="PF01501">
    <property type="entry name" value="Glyco_transf_8"/>
    <property type="match status" value="1"/>
</dbReference>
<evidence type="ECO:0000256" key="10">
    <source>
        <dbReference type="ARBA" id="ARBA00038162"/>
    </source>
</evidence>
<evidence type="ECO:0000256" key="12">
    <source>
        <dbReference type="ARBA" id="ARBA00047374"/>
    </source>
</evidence>
<sequence length="340" mass="38605">MAREAFVTLATNDRYCEGALVVAQSLRRHKTRREIVVLITPQVSTICRSRLSVLFDHVIVVDVLDSNDEAHLALLHRPELGVTFTKLHCWRLVQYTKCVFLDADTLVLTNVDELFERNELSASPDAGWPDMFNSGVFVFTPSMETYNDLIKLADTDGSFDGGDQGLLNSYFSEWSTSDTSKRLPFLYNMHSTATYTYSPAFAQYGKDTKIVHFIGFVKPWNHKYDEKTGEVTQVEGPGIHEETLVKQWWKVWAEVQGLEGMRKTTTVEYKGAENPPNYGGQPDSVHEVKKEAQLKLESQKQHLQQWQSSNVDYAGADSFDHIQAKLDTVLQLDDTVNKKS</sequence>
<name>H2XKC9_CIOIN</name>
<dbReference type="EC" id="2.4.1.186" evidence="11"/>
<dbReference type="KEGG" id="cin:100178599"/>
<evidence type="ECO:0000256" key="3">
    <source>
        <dbReference type="ARBA" id="ARBA00004964"/>
    </source>
</evidence>
<evidence type="ECO:0000256" key="2">
    <source>
        <dbReference type="ARBA" id="ARBA00004496"/>
    </source>
</evidence>
<comment type="similarity">
    <text evidence="10">Belongs to the glycosyltransferase 8 family. Glycogenin subfamily.</text>
</comment>
<evidence type="ECO:0000256" key="1">
    <source>
        <dbReference type="ARBA" id="ARBA00001936"/>
    </source>
</evidence>
<evidence type="ECO:0000313" key="17">
    <source>
        <dbReference type="Proteomes" id="UP000008144"/>
    </source>
</evidence>
<evidence type="ECO:0000256" key="11">
    <source>
        <dbReference type="ARBA" id="ARBA00038934"/>
    </source>
</evidence>
<comment type="catalytic activity">
    <reaction evidence="13">
        <text>L-tyrosyl-[glycogenin] + UDP-alpha-D-glucose = alpha-D-glucosyl-L-tyrosyl-[glycogenin] + UDP + H(+)</text>
        <dbReference type="Rhea" id="RHEA:23360"/>
        <dbReference type="Rhea" id="RHEA-COMP:14604"/>
        <dbReference type="Rhea" id="RHEA-COMP:14605"/>
        <dbReference type="ChEBI" id="CHEBI:15378"/>
        <dbReference type="ChEBI" id="CHEBI:46858"/>
        <dbReference type="ChEBI" id="CHEBI:58223"/>
        <dbReference type="ChEBI" id="CHEBI:58885"/>
        <dbReference type="ChEBI" id="CHEBI:140573"/>
        <dbReference type="EC" id="2.4.1.186"/>
    </reaction>
    <physiologicalReaction direction="left-to-right" evidence="13">
        <dbReference type="Rhea" id="RHEA:23361"/>
    </physiologicalReaction>
</comment>
<dbReference type="AlphaFoldDB" id="H2XKC9"/>
<dbReference type="GeneID" id="100178599"/>
<keyword evidence="4" id="KW-0963">Cytoplasm</keyword>
<evidence type="ECO:0000256" key="9">
    <source>
        <dbReference type="ARBA" id="ARBA00023211"/>
    </source>
</evidence>
<evidence type="ECO:0000256" key="14">
    <source>
        <dbReference type="ARBA" id="ARBA00049637"/>
    </source>
</evidence>
<evidence type="ECO:0000313" key="16">
    <source>
        <dbReference type="Ensembl" id="ENSCINP00000030111.1"/>
    </source>
</evidence>
<dbReference type="GO" id="GO:0008466">
    <property type="term" value="F:glycogenin glucosyltransferase activity"/>
    <property type="evidence" value="ECO:0007669"/>
    <property type="project" value="UniProtKB-EC"/>
</dbReference>
<dbReference type="RefSeq" id="XP_026693838.1">
    <property type="nucleotide sequence ID" value="XM_026838037.1"/>
</dbReference>
<dbReference type="GO" id="GO:0005978">
    <property type="term" value="P:glycogen biosynthetic process"/>
    <property type="evidence" value="ECO:0007669"/>
    <property type="project" value="UniProtKB-KW"/>
</dbReference>
<dbReference type="PANTHER" id="PTHR11183">
    <property type="entry name" value="GLYCOGENIN SUBFAMILY MEMBER"/>
    <property type="match status" value="1"/>
</dbReference>
<comment type="subcellular location">
    <subcellularLocation>
        <location evidence="2">Cytoplasm</location>
    </subcellularLocation>
</comment>
<dbReference type="OrthoDB" id="2014201at2759"/>
<dbReference type="HOGENOM" id="CLU_017171_0_0_1"/>
<dbReference type="Ensembl" id="ENSCINT00000031290.1">
    <property type="protein sequence ID" value="ENSCINP00000030111.1"/>
    <property type="gene ID" value="ENSCING00000021053.1"/>
</dbReference>
<evidence type="ECO:0000256" key="6">
    <source>
        <dbReference type="ARBA" id="ARBA00022723"/>
    </source>
</evidence>
<keyword evidence="7" id="KW-0320">Glycogen biosynthesis</keyword>
<dbReference type="STRING" id="7719.ENSCINP00000030111"/>
<keyword evidence="5" id="KW-0808">Transferase</keyword>
<dbReference type="OMA" id="TCETVQG"/>
<reference evidence="16" key="4">
    <citation type="submission" date="2025-09" db="UniProtKB">
        <authorList>
            <consortium name="Ensembl"/>
        </authorList>
    </citation>
    <scope>IDENTIFICATION</scope>
</reference>
<dbReference type="GeneTree" id="ENSGT00940000161628"/>
<dbReference type="CDD" id="cd02537">
    <property type="entry name" value="GT8_Glycogenin"/>
    <property type="match status" value="1"/>
</dbReference>
<keyword evidence="8" id="KW-0325">Glycoprotein</keyword>
<dbReference type="GO" id="GO:0016757">
    <property type="term" value="F:glycosyltransferase activity"/>
    <property type="evidence" value="ECO:0000318"/>
    <property type="project" value="GO_Central"/>
</dbReference>
<reference evidence="16" key="3">
    <citation type="submission" date="2025-08" db="UniProtKB">
        <authorList>
            <consortium name="Ensembl"/>
        </authorList>
    </citation>
    <scope>IDENTIFICATION</scope>
</reference>
<reference evidence="17" key="1">
    <citation type="journal article" date="2002" name="Science">
        <title>The draft genome of Ciona intestinalis: insights into chordate and vertebrate origins.</title>
        <authorList>
            <person name="Dehal P."/>
            <person name="Satou Y."/>
            <person name="Campbell R.K."/>
            <person name="Chapman J."/>
            <person name="Degnan B."/>
            <person name="De Tomaso A."/>
            <person name="Davidson B."/>
            <person name="Di Gregorio A."/>
            <person name="Gelpke M."/>
            <person name="Goodstein D.M."/>
            <person name="Harafuji N."/>
            <person name="Hastings K.E."/>
            <person name="Ho I."/>
            <person name="Hotta K."/>
            <person name="Huang W."/>
            <person name="Kawashima T."/>
            <person name="Lemaire P."/>
            <person name="Martinez D."/>
            <person name="Meinertzhagen I.A."/>
            <person name="Necula S."/>
            <person name="Nonaka M."/>
            <person name="Putnam N."/>
            <person name="Rash S."/>
            <person name="Saiga H."/>
            <person name="Satake M."/>
            <person name="Terry A."/>
            <person name="Yamada L."/>
            <person name="Wang H.G."/>
            <person name="Awazu S."/>
            <person name="Azumi K."/>
            <person name="Boore J."/>
            <person name="Branno M."/>
            <person name="Chin-Bow S."/>
            <person name="DeSantis R."/>
            <person name="Doyle S."/>
            <person name="Francino P."/>
            <person name="Keys D.N."/>
            <person name="Haga S."/>
            <person name="Hayashi H."/>
            <person name="Hino K."/>
            <person name="Imai K.S."/>
            <person name="Inaba K."/>
            <person name="Kano S."/>
            <person name="Kobayashi K."/>
            <person name="Kobayashi M."/>
            <person name="Lee B.I."/>
            <person name="Makabe K.W."/>
            <person name="Manohar C."/>
            <person name="Matassi G."/>
            <person name="Medina M."/>
            <person name="Mochizuki Y."/>
            <person name="Mount S."/>
            <person name="Morishita T."/>
            <person name="Miura S."/>
            <person name="Nakayama A."/>
            <person name="Nishizaka S."/>
            <person name="Nomoto H."/>
            <person name="Ohta F."/>
            <person name="Oishi K."/>
            <person name="Rigoutsos I."/>
            <person name="Sano M."/>
            <person name="Sasaki A."/>
            <person name="Sasakura Y."/>
            <person name="Shoguchi E."/>
            <person name="Shin-i T."/>
            <person name="Spagnuolo A."/>
            <person name="Stainier D."/>
            <person name="Suzuki M.M."/>
            <person name="Tassy O."/>
            <person name="Takatori N."/>
            <person name="Tokuoka M."/>
            <person name="Yagi K."/>
            <person name="Yoshizaki F."/>
            <person name="Wada S."/>
            <person name="Zhang C."/>
            <person name="Hyatt P.D."/>
            <person name="Larimer F."/>
            <person name="Detter C."/>
            <person name="Doggett N."/>
            <person name="Glavina T."/>
            <person name="Hawkins T."/>
            <person name="Richardson P."/>
            <person name="Lucas S."/>
            <person name="Kohara Y."/>
            <person name="Levine M."/>
            <person name="Satoh N."/>
            <person name="Rokhsar D.S."/>
        </authorList>
    </citation>
    <scope>NUCLEOTIDE SEQUENCE [LARGE SCALE GENOMIC DNA]</scope>
</reference>
<proteinExistence type="inferred from homology"/>
<dbReference type="Gene3D" id="3.90.550.10">
    <property type="entry name" value="Spore Coat Polysaccharide Biosynthesis Protein SpsA, Chain A"/>
    <property type="match status" value="1"/>
</dbReference>
<comment type="function">
    <text evidence="14">Glycogenin participates in the glycogen biosynthetic process along with glycogen synthase and glycogen branching enzyme. It catalyzes the formation of a short alpha (1,4)-glucosyl chain covalently attached via a glucose 1-O-tyrosyl linkage to internal tyrosine residues and these chains act as primers for the elongation reaction catalyzed by glycogen synthase.</text>
</comment>
<dbReference type="InterPro" id="IPR002495">
    <property type="entry name" value="Glyco_trans_8"/>
</dbReference>
<evidence type="ECO:0000256" key="8">
    <source>
        <dbReference type="ARBA" id="ARBA00023180"/>
    </source>
</evidence>
<dbReference type="InParanoid" id="H2XKC9"/>
<comment type="cofactor">
    <cofactor evidence="1">
        <name>Mn(2+)</name>
        <dbReference type="ChEBI" id="CHEBI:29035"/>
    </cofactor>
</comment>